<evidence type="ECO:0000313" key="3">
    <source>
        <dbReference type="Proteomes" id="UP000282311"/>
    </source>
</evidence>
<dbReference type="SUPFAM" id="SSF109854">
    <property type="entry name" value="DinB/YfiT-like putative metalloenzymes"/>
    <property type="match status" value="1"/>
</dbReference>
<sequence>MQTGGNRFMEKEQMIREFSAFLPFVRSLSGIGDELWNAPLGEGKWSVGDVVAHMMLWDRYFLEEAIARIARSEPVTVRHLDFDEFNKNAVQYAKGKSRLDIIDAAVNERDEIIRILSALSEEEFMMEHTDGDGRPFSAYGYVQGFIPHDVHHMDQLQAFISKH</sequence>
<dbReference type="InterPro" id="IPR034660">
    <property type="entry name" value="DinB/YfiT-like"/>
</dbReference>
<dbReference type="Gene3D" id="1.20.120.450">
    <property type="entry name" value="dinb family like domain"/>
    <property type="match status" value="1"/>
</dbReference>
<comment type="caution">
    <text evidence="2">The sequence shown here is derived from an EMBL/GenBank/DDBJ whole genome shotgun (WGS) entry which is preliminary data.</text>
</comment>
<dbReference type="InterPro" id="IPR024775">
    <property type="entry name" value="DinB-like"/>
</dbReference>
<keyword evidence="3" id="KW-1185">Reference proteome</keyword>
<gene>
    <name evidence="2" type="ORF">D7M11_05255</name>
</gene>
<feature type="domain" description="DinB-like" evidence="1">
    <location>
        <begin position="28"/>
        <end position="155"/>
    </location>
</feature>
<name>A0A3B0CLB0_9BACL</name>
<dbReference type="Pfam" id="PF12867">
    <property type="entry name" value="DinB_2"/>
    <property type="match status" value="1"/>
</dbReference>
<evidence type="ECO:0000313" key="2">
    <source>
        <dbReference type="EMBL" id="RKN85750.1"/>
    </source>
</evidence>
<organism evidence="2 3">
    <name type="scientific">Paenibacillus ginsengarvi</name>
    <dbReference type="NCBI Taxonomy" id="400777"/>
    <lineage>
        <taxon>Bacteria</taxon>
        <taxon>Bacillati</taxon>
        <taxon>Bacillota</taxon>
        <taxon>Bacilli</taxon>
        <taxon>Bacillales</taxon>
        <taxon>Paenibacillaceae</taxon>
        <taxon>Paenibacillus</taxon>
    </lineage>
</organism>
<evidence type="ECO:0000259" key="1">
    <source>
        <dbReference type="Pfam" id="PF12867"/>
    </source>
</evidence>
<dbReference type="EMBL" id="RBAH01000003">
    <property type="protein sequence ID" value="RKN85750.1"/>
    <property type="molecule type" value="Genomic_DNA"/>
</dbReference>
<accession>A0A3B0CLB0</accession>
<proteinExistence type="predicted"/>
<dbReference type="Proteomes" id="UP000282311">
    <property type="component" value="Unassembled WGS sequence"/>
</dbReference>
<reference evidence="2 3" key="1">
    <citation type="journal article" date="2007" name="Int. J. Syst. Evol. Microbiol.">
        <title>Paenibacillus ginsengarvi sp. nov., isolated from soil from ginseng cultivation.</title>
        <authorList>
            <person name="Yoon M.H."/>
            <person name="Ten L.N."/>
            <person name="Im W.T."/>
        </authorList>
    </citation>
    <scope>NUCLEOTIDE SEQUENCE [LARGE SCALE GENOMIC DNA]</scope>
    <source>
        <strain evidence="2 3">KCTC 13059</strain>
    </source>
</reference>
<protein>
    <submittedName>
        <fullName evidence="2">DinB family protein</fullName>
    </submittedName>
</protein>
<dbReference type="AlphaFoldDB" id="A0A3B0CLB0"/>